<reference evidence="11 12" key="1">
    <citation type="journal article" date="2015" name="J. Biotechnol.">
        <title>Complete genome sequence of Paenibacillus beijingensis 7188(T) (=DSM 24997(T)), a novel rhizobacterium from jujube garden soil.</title>
        <authorList>
            <person name="Kwak Y."/>
            <person name="Shin J.H."/>
        </authorList>
    </citation>
    <scope>NUCLEOTIDE SEQUENCE [LARGE SCALE GENOMIC DNA]</scope>
    <source>
        <strain evidence="11 12">DSM 24997</strain>
    </source>
</reference>
<evidence type="ECO:0000313" key="12">
    <source>
        <dbReference type="Proteomes" id="UP000032633"/>
    </source>
</evidence>
<dbReference type="InterPro" id="IPR022781">
    <property type="entry name" value="Flagellar_biosynth_FliO"/>
</dbReference>
<evidence type="ECO:0000256" key="7">
    <source>
        <dbReference type="ARBA" id="ARBA00023143"/>
    </source>
</evidence>
<comment type="subcellular location">
    <subcellularLocation>
        <location evidence="1">Bacterial flagellum basal body</location>
    </subcellularLocation>
    <subcellularLocation>
        <location evidence="2">Cell membrane</location>
    </subcellularLocation>
</comment>
<dbReference type="Proteomes" id="UP000032633">
    <property type="component" value="Chromosome"/>
</dbReference>
<evidence type="ECO:0000256" key="10">
    <source>
        <dbReference type="SAM" id="SignalP"/>
    </source>
</evidence>
<name>A0A0D5NMM7_9BACL</name>
<dbReference type="PATRIC" id="fig|1126833.4.peg.4597"/>
<gene>
    <name evidence="11" type="ORF">VN24_20910</name>
</gene>
<dbReference type="PANTHER" id="PTHR38766">
    <property type="entry name" value="FLAGELLAR PROTEIN FLIO"/>
    <property type="match status" value="1"/>
</dbReference>
<keyword evidence="5 9" id="KW-1133">Transmembrane helix</keyword>
<reference evidence="12" key="2">
    <citation type="submission" date="2015-03" db="EMBL/GenBank/DDBJ databases">
        <title>Genome sequence of Paenibacillus beijingensis strain DSM 24997T.</title>
        <authorList>
            <person name="Kwak Y."/>
            <person name="Shin J.-H."/>
        </authorList>
    </citation>
    <scope>NUCLEOTIDE SEQUENCE [LARGE SCALE GENOMIC DNA]</scope>
    <source>
        <strain evidence="12">DSM 24997</strain>
    </source>
</reference>
<evidence type="ECO:0008006" key="13">
    <source>
        <dbReference type="Google" id="ProtNLM"/>
    </source>
</evidence>
<dbReference type="GO" id="GO:0005886">
    <property type="term" value="C:plasma membrane"/>
    <property type="evidence" value="ECO:0007669"/>
    <property type="project" value="UniProtKB-SubCell"/>
</dbReference>
<accession>A0A0D5NMM7</accession>
<feature type="chain" id="PRO_5038463255" description="Flagellar protein" evidence="10">
    <location>
        <begin position="41"/>
        <end position="221"/>
    </location>
</feature>
<sequence length="221" mass="23939">MRSRKRSVKAMVVHPFIRIAARILLCCCPALFIGAAAAYAESGSSGTADNDGTAPHVSGGSMAGSLIWVVIALALVIALILAVIKWLSRRNQAWGTNRTLRSHGGVALGQNKSLQIVEAGGKLYVVGVAETITLLDKIEDPAGVQQMLESLNQSSSGGNAASGLTEWIANLRNRKGKNDPEQDQMRNASSFQIVLNRKLEQQAKHREEMEMMWKDSNQSDR</sequence>
<proteinExistence type="inferred from homology"/>
<evidence type="ECO:0000256" key="8">
    <source>
        <dbReference type="ARBA" id="ARBA00037937"/>
    </source>
</evidence>
<evidence type="ECO:0000256" key="2">
    <source>
        <dbReference type="ARBA" id="ARBA00004236"/>
    </source>
</evidence>
<keyword evidence="10" id="KW-0732">Signal</keyword>
<dbReference type="KEGG" id="pbj:VN24_20910"/>
<keyword evidence="3" id="KW-1003">Cell membrane</keyword>
<protein>
    <recommendedName>
        <fullName evidence="13">Flagellar protein</fullName>
    </recommendedName>
</protein>
<evidence type="ECO:0000256" key="4">
    <source>
        <dbReference type="ARBA" id="ARBA00022692"/>
    </source>
</evidence>
<evidence type="ECO:0000256" key="9">
    <source>
        <dbReference type="SAM" id="Phobius"/>
    </source>
</evidence>
<dbReference type="HOGENOM" id="CLU_105734_1_0_9"/>
<keyword evidence="6 9" id="KW-0472">Membrane</keyword>
<feature type="signal peptide" evidence="10">
    <location>
        <begin position="1"/>
        <end position="40"/>
    </location>
</feature>
<keyword evidence="7" id="KW-0975">Bacterial flagellum</keyword>
<feature type="transmembrane region" description="Helical" evidence="9">
    <location>
        <begin position="64"/>
        <end position="84"/>
    </location>
</feature>
<evidence type="ECO:0000256" key="3">
    <source>
        <dbReference type="ARBA" id="ARBA00022475"/>
    </source>
</evidence>
<keyword evidence="4 9" id="KW-0812">Transmembrane</keyword>
<dbReference type="STRING" id="1126833.VN24_20910"/>
<comment type="similarity">
    <text evidence="8">Belongs to the FliO/MopB family.</text>
</comment>
<dbReference type="RefSeq" id="WP_045672004.1">
    <property type="nucleotide sequence ID" value="NZ_CP011058.1"/>
</dbReference>
<keyword evidence="12" id="KW-1185">Reference proteome</keyword>
<dbReference type="Pfam" id="PF04347">
    <property type="entry name" value="FliO"/>
    <property type="match status" value="1"/>
</dbReference>
<evidence type="ECO:0000256" key="1">
    <source>
        <dbReference type="ARBA" id="ARBA00004117"/>
    </source>
</evidence>
<dbReference type="EMBL" id="CP011058">
    <property type="protein sequence ID" value="AJY76579.1"/>
    <property type="molecule type" value="Genomic_DNA"/>
</dbReference>
<dbReference type="AlphaFoldDB" id="A0A0D5NMM7"/>
<dbReference type="PANTHER" id="PTHR38766:SF1">
    <property type="entry name" value="FLAGELLAR PROTEIN FLIO"/>
    <property type="match status" value="1"/>
</dbReference>
<dbReference type="GO" id="GO:0009425">
    <property type="term" value="C:bacterial-type flagellum basal body"/>
    <property type="evidence" value="ECO:0007669"/>
    <property type="project" value="UniProtKB-SubCell"/>
</dbReference>
<dbReference type="InterPro" id="IPR052205">
    <property type="entry name" value="FliO/MopB"/>
</dbReference>
<evidence type="ECO:0000256" key="5">
    <source>
        <dbReference type="ARBA" id="ARBA00022989"/>
    </source>
</evidence>
<evidence type="ECO:0000256" key="6">
    <source>
        <dbReference type="ARBA" id="ARBA00023136"/>
    </source>
</evidence>
<dbReference type="OrthoDB" id="2376965at2"/>
<organism evidence="11 12">
    <name type="scientific">Paenibacillus beijingensis</name>
    <dbReference type="NCBI Taxonomy" id="1126833"/>
    <lineage>
        <taxon>Bacteria</taxon>
        <taxon>Bacillati</taxon>
        <taxon>Bacillota</taxon>
        <taxon>Bacilli</taxon>
        <taxon>Bacillales</taxon>
        <taxon>Paenibacillaceae</taxon>
        <taxon>Paenibacillus</taxon>
    </lineage>
</organism>
<dbReference type="GO" id="GO:0044781">
    <property type="term" value="P:bacterial-type flagellum organization"/>
    <property type="evidence" value="ECO:0007669"/>
    <property type="project" value="InterPro"/>
</dbReference>
<evidence type="ECO:0000313" key="11">
    <source>
        <dbReference type="EMBL" id="AJY76579.1"/>
    </source>
</evidence>